<feature type="transmembrane region" description="Helical" evidence="1">
    <location>
        <begin position="27"/>
        <end position="46"/>
    </location>
</feature>
<sequence>MSLGQGSQKIDHEQWNGSHAGPSLGRASFLFVTSVSTLIGASLLLASI</sequence>
<evidence type="ECO:0000256" key="1">
    <source>
        <dbReference type="SAM" id="Phobius"/>
    </source>
</evidence>
<gene>
    <name evidence="2" type="ORF">JAO75_00120</name>
</gene>
<comment type="caution">
    <text evidence="2">The sequence shown here is derived from an EMBL/GenBank/DDBJ whole genome shotgun (WGS) entry which is preliminary data.</text>
</comment>
<organism evidence="2 3">
    <name type="scientific">Microvirga splendida</name>
    <dbReference type="NCBI Taxonomy" id="2795727"/>
    <lineage>
        <taxon>Bacteria</taxon>
        <taxon>Pseudomonadati</taxon>
        <taxon>Pseudomonadota</taxon>
        <taxon>Alphaproteobacteria</taxon>
        <taxon>Hyphomicrobiales</taxon>
        <taxon>Methylobacteriaceae</taxon>
        <taxon>Microvirga</taxon>
    </lineage>
</organism>
<dbReference type="RefSeq" id="WP_199045575.1">
    <property type="nucleotide sequence ID" value="NZ_JAELXT010000001.1"/>
</dbReference>
<evidence type="ECO:0000313" key="3">
    <source>
        <dbReference type="Proteomes" id="UP000620670"/>
    </source>
</evidence>
<keyword evidence="3" id="KW-1185">Reference proteome</keyword>
<reference evidence="3" key="1">
    <citation type="submission" date="2020-12" db="EMBL/GenBank/DDBJ databases">
        <title>Hymenobacter sp.</title>
        <authorList>
            <person name="Kim M.K."/>
        </authorList>
    </citation>
    <scope>NUCLEOTIDE SEQUENCE [LARGE SCALE GENOMIC DNA]</scope>
    <source>
        <strain evidence="3">BT325</strain>
    </source>
</reference>
<keyword evidence="1" id="KW-0812">Transmembrane</keyword>
<accession>A0ABS0XUV2</accession>
<protein>
    <submittedName>
        <fullName evidence="2">Uncharacterized protein</fullName>
    </submittedName>
</protein>
<dbReference type="Proteomes" id="UP000620670">
    <property type="component" value="Unassembled WGS sequence"/>
</dbReference>
<name>A0ABS0XUV2_9HYPH</name>
<proteinExistence type="predicted"/>
<evidence type="ECO:0000313" key="2">
    <source>
        <dbReference type="EMBL" id="MBJ6123797.1"/>
    </source>
</evidence>
<dbReference type="EMBL" id="JAELXT010000001">
    <property type="protein sequence ID" value="MBJ6123797.1"/>
    <property type="molecule type" value="Genomic_DNA"/>
</dbReference>
<keyword evidence="1" id="KW-1133">Transmembrane helix</keyword>
<keyword evidence="1" id="KW-0472">Membrane</keyword>